<protein>
    <recommendedName>
        <fullName evidence="4">YvrJ family protein</fullName>
    </recommendedName>
</protein>
<feature type="transmembrane region" description="Helical" evidence="1">
    <location>
        <begin position="6"/>
        <end position="25"/>
    </location>
</feature>
<gene>
    <name evidence="2" type="ORF">HMPREF9629_01038</name>
</gene>
<dbReference type="AlphaFoldDB" id="G9X3T1"/>
<dbReference type="BioCyc" id="EBAC796937-HMP:GMGH-1040-MONOMER"/>
<proteinExistence type="predicted"/>
<accession>G9X3T1</accession>
<dbReference type="RefSeq" id="WP_009525273.1">
    <property type="nucleotide sequence ID" value="NZ_JH414550.1"/>
</dbReference>
<dbReference type="EMBL" id="AFZE01000058">
    <property type="protein sequence ID" value="EHL10046.1"/>
    <property type="molecule type" value="Genomic_DNA"/>
</dbReference>
<dbReference type="InterPro" id="IPR024419">
    <property type="entry name" value="YvrJ"/>
</dbReference>
<dbReference type="Proteomes" id="UP000006437">
    <property type="component" value="Unassembled WGS sequence"/>
</dbReference>
<dbReference type="HOGENOM" id="CLU_198854_4_0_9"/>
<evidence type="ECO:0008006" key="4">
    <source>
        <dbReference type="Google" id="ProtNLM"/>
    </source>
</evidence>
<sequence>MQYNEIVNLVGNMGFPIGITIYVLIRLESKMDKLNESINKLTNVIDYNKK</sequence>
<evidence type="ECO:0000256" key="1">
    <source>
        <dbReference type="SAM" id="Phobius"/>
    </source>
</evidence>
<evidence type="ECO:0000313" key="3">
    <source>
        <dbReference type="Proteomes" id="UP000006437"/>
    </source>
</evidence>
<dbReference type="Pfam" id="PF12841">
    <property type="entry name" value="YvrJ"/>
    <property type="match status" value="1"/>
</dbReference>
<evidence type="ECO:0000313" key="2">
    <source>
        <dbReference type="EMBL" id="EHL10046.1"/>
    </source>
</evidence>
<keyword evidence="1" id="KW-0472">Membrane</keyword>
<keyword evidence="1" id="KW-0812">Transmembrane</keyword>
<name>G9X3T1_9FIRM</name>
<organism evidence="2 3">
    <name type="scientific">Peptoanaerobacter stomatis</name>
    <dbReference type="NCBI Taxonomy" id="796937"/>
    <lineage>
        <taxon>Bacteria</taxon>
        <taxon>Bacillati</taxon>
        <taxon>Bacillota</taxon>
        <taxon>Clostridia</taxon>
        <taxon>Peptostreptococcales</taxon>
        <taxon>Filifactoraceae</taxon>
        <taxon>Peptoanaerobacter</taxon>
    </lineage>
</organism>
<reference evidence="2 3" key="1">
    <citation type="submission" date="2011-08" db="EMBL/GenBank/DDBJ databases">
        <title>The Genome Sequence of Eubacteriaceae bacterium ACC19a.</title>
        <authorList>
            <consortium name="The Broad Institute Genome Sequencing Platform"/>
            <person name="Earl A."/>
            <person name="Ward D."/>
            <person name="Feldgarden M."/>
            <person name="Gevers D."/>
            <person name="Sizova M."/>
            <person name="Hazen A."/>
            <person name="Epstein S."/>
            <person name="Young S.K."/>
            <person name="Zeng Q."/>
            <person name="Gargeya S."/>
            <person name="Fitzgerald M."/>
            <person name="Haas B."/>
            <person name="Abouelleil A."/>
            <person name="Alvarado L."/>
            <person name="Arachchi H.M."/>
            <person name="Berlin A."/>
            <person name="Brown A."/>
            <person name="Chapman S.B."/>
            <person name="Chen Z."/>
            <person name="Dunbar C."/>
            <person name="Freedman E."/>
            <person name="Gearin G."/>
            <person name="Gellesch M."/>
            <person name="Goldberg J."/>
            <person name="Griggs A."/>
            <person name="Gujja S."/>
            <person name="Heiman D."/>
            <person name="Howarth C."/>
            <person name="Larson L."/>
            <person name="Lui A."/>
            <person name="MacDonald P.J.P."/>
            <person name="Montmayeur A."/>
            <person name="Murphy C."/>
            <person name="Neiman D."/>
            <person name="Pearson M."/>
            <person name="Priest M."/>
            <person name="Roberts A."/>
            <person name="Saif S."/>
            <person name="Shea T."/>
            <person name="Shenoy N."/>
            <person name="Sisk P."/>
            <person name="Stolte C."/>
            <person name="Sykes S."/>
            <person name="Wortman J."/>
            <person name="Nusbaum C."/>
            <person name="Birren B."/>
        </authorList>
    </citation>
    <scope>NUCLEOTIDE SEQUENCE [LARGE SCALE GENOMIC DNA]</scope>
    <source>
        <strain evidence="2 3">ACC19a</strain>
    </source>
</reference>
<comment type="caution">
    <text evidence="2">The sequence shown here is derived from an EMBL/GenBank/DDBJ whole genome shotgun (WGS) entry which is preliminary data.</text>
</comment>
<keyword evidence="1" id="KW-1133">Transmembrane helix</keyword>